<gene>
    <name evidence="8" type="ORF">RN001_000498</name>
</gene>
<dbReference type="PANTHER" id="PTHR23098:SF23">
    <property type="entry name" value="MYB-RELATED TRANSCRIPTION FACTOR, PARTNER OF PROFILIN-LIKE ISOFORM X2-RELATED"/>
    <property type="match status" value="1"/>
</dbReference>
<accession>A0AAN7Q752</accession>
<dbReference type="Proteomes" id="UP001353858">
    <property type="component" value="Unassembled WGS sequence"/>
</dbReference>
<dbReference type="Pfam" id="PF13873">
    <property type="entry name" value="Myb_DNA-bind_5"/>
    <property type="match status" value="1"/>
</dbReference>
<proteinExistence type="predicted"/>
<sequence length="232" mass="26253">MLVEYMKSKPQLISGKFLSSFTYKDAENEWQLIADSLNCMLGGQKDWKGWRKAWQDFYSRTKVKLAKNRKEAQATSGGVPHLSTMTDVEEDILDIIKKILVEGHNVPETVTGFTFTTVSANSQHTQNELPLEAAQCPNEAVVVVQEDKTSNTPSTATKGNNKPKKQMPKKSQTLYNSATAAMDFKEHLKHKNKVKEEYYKKKIALLEEGVRLKAKNVKILGSIAKSLRRRHL</sequence>
<evidence type="ECO:0000256" key="2">
    <source>
        <dbReference type="ARBA" id="ARBA00016807"/>
    </source>
</evidence>
<comment type="subunit">
    <text evidence="1">Self-associates forming complexes of several hundred monomers.</text>
</comment>
<evidence type="ECO:0000313" key="8">
    <source>
        <dbReference type="EMBL" id="KAK4884227.1"/>
    </source>
</evidence>
<dbReference type="AlphaFoldDB" id="A0AAN7Q752"/>
<evidence type="ECO:0000259" key="7">
    <source>
        <dbReference type="Pfam" id="PF13873"/>
    </source>
</evidence>
<evidence type="ECO:0000256" key="1">
    <source>
        <dbReference type="ARBA" id="ARBA00011764"/>
    </source>
</evidence>
<name>A0AAN7Q752_9COLE</name>
<dbReference type="GO" id="GO:0005634">
    <property type="term" value="C:nucleus"/>
    <property type="evidence" value="ECO:0007669"/>
    <property type="project" value="TreeGrafter"/>
</dbReference>
<protein>
    <recommendedName>
        <fullName evidence="2">Regulatory protein zeste</fullName>
    </recommendedName>
</protein>
<dbReference type="InterPro" id="IPR028002">
    <property type="entry name" value="Myb_DNA-bind_5"/>
</dbReference>
<evidence type="ECO:0000256" key="6">
    <source>
        <dbReference type="SAM" id="MobiDB-lite"/>
    </source>
</evidence>
<keyword evidence="9" id="KW-1185">Reference proteome</keyword>
<comment type="caution">
    <text evidence="8">The sequence shown here is derived from an EMBL/GenBank/DDBJ whole genome shotgun (WGS) entry which is preliminary data.</text>
</comment>
<evidence type="ECO:0000256" key="4">
    <source>
        <dbReference type="ARBA" id="ARBA00023163"/>
    </source>
</evidence>
<feature type="region of interest" description="Disordered" evidence="6">
    <location>
        <begin position="147"/>
        <end position="172"/>
    </location>
</feature>
<evidence type="ECO:0000256" key="3">
    <source>
        <dbReference type="ARBA" id="ARBA00023015"/>
    </source>
</evidence>
<organism evidence="8 9">
    <name type="scientific">Aquatica leii</name>
    <dbReference type="NCBI Taxonomy" id="1421715"/>
    <lineage>
        <taxon>Eukaryota</taxon>
        <taxon>Metazoa</taxon>
        <taxon>Ecdysozoa</taxon>
        <taxon>Arthropoda</taxon>
        <taxon>Hexapoda</taxon>
        <taxon>Insecta</taxon>
        <taxon>Pterygota</taxon>
        <taxon>Neoptera</taxon>
        <taxon>Endopterygota</taxon>
        <taxon>Coleoptera</taxon>
        <taxon>Polyphaga</taxon>
        <taxon>Elateriformia</taxon>
        <taxon>Elateroidea</taxon>
        <taxon>Lampyridae</taxon>
        <taxon>Luciolinae</taxon>
        <taxon>Aquatica</taxon>
    </lineage>
</organism>
<evidence type="ECO:0000313" key="9">
    <source>
        <dbReference type="Proteomes" id="UP001353858"/>
    </source>
</evidence>
<keyword evidence="4" id="KW-0804">Transcription</keyword>
<evidence type="ECO:0000256" key="5">
    <source>
        <dbReference type="ARBA" id="ARBA00025466"/>
    </source>
</evidence>
<feature type="domain" description="Myb/SANT-like DNA-binding" evidence="7">
    <location>
        <begin position="1"/>
        <end position="67"/>
    </location>
</feature>
<dbReference type="PANTHER" id="PTHR23098">
    <property type="entry name" value="AGAP001331-PA-RELATED"/>
    <property type="match status" value="1"/>
</dbReference>
<comment type="function">
    <text evidence="5">Involved in transvection phenomena (= synapsis-dependent gene expression), where the synaptic pairing of chromosomes carrying genes with which zeste interacts influences the expression of these genes. Zeste binds to DNA and stimulates transcription from a nearby promoter.</text>
</comment>
<keyword evidence="3" id="KW-0805">Transcription regulation</keyword>
<reference evidence="9" key="1">
    <citation type="submission" date="2023-01" db="EMBL/GenBank/DDBJ databases">
        <title>Key to firefly adult light organ development and bioluminescence: homeobox transcription factors regulate luciferase expression and transportation to peroxisome.</title>
        <authorList>
            <person name="Fu X."/>
        </authorList>
    </citation>
    <scope>NUCLEOTIDE SEQUENCE [LARGE SCALE GENOMIC DNA]</scope>
</reference>
<feature type="compositionally biased region" description="Polar residues" evidence="6">
    <location>
        <begin position="150"/>
        <end position="160"/>
    </location>
</feature>
<dbReference type="EMBL" id="JARPUR010000001">
    <property type="protein sequence ID" value="KAK4884227.1"/>
    <property type="molecule type" value="Genomic_DNA"/>
</dbReference>